<feature type="transmembrane region" description="Helical" evidence="1">
    <location>
        <begin position="183"/>
        <end position="206"/>
    </location>
</feature>
<gene>
    <name evidence="2" type="ORF">SAMN04490197_1275</name>
</gene>
<sequence>MKTQRASSATDFPAIVLSGLANLILGASSLYWRALGEVPPTTLVAYRVALSCIFLAVVLLFFRRISQAKYITIKLIALHSIASLVIAINWAAFIGASINGYILESGIGYLLASFISIALGAIIYHEPLPPAKITSIGVAFSAILILIILSENLSHWTYLSIATTWGAYTYFKKSTPLNAVTGLFLETFFLSGCLTVAIWLFDYPVIGPGELSTCTTPLIWLAGVISVTPLLMFSFATGKIPLSFTGFLQFILPLTLLTIGFFINGNSIPAFSLTLIISTTGLLVGLLAYDTVASRSPKK</sequence>
<feature type="transmembrane region" description="Helical" evidence="1">
    <location>
        <begin position="75"/>
        <end position="94"/>
    </location>
</feature>
<dbReference type="EMBL" id="LT629782">
    <property type="protein sequence ID" value="SDT94823.1"/>
    <property type="molecule type" value="Genomic_DNA"/>
</dbReference>
<evidence type="ECO:0000313" key="3">
    <source>
        <dbReference type="Proteomes" id="UP000183653"/>
    </source>
</evidence>
<keyword evidence="1" id="KW-1133">Transmembrane helix</keyword>
<name>A0A8B3XU85_9PSED</name>
<keyword evidence="1" id="KW-0472">Membrane</keyword>
<evidence type="ECO:0000256" key="1">
    <source>
        <dbReference type="SAM" id="Phobius"/>
    </source>
</evidence>
<organism evidence="2 3">
    <name type="scientific">Pseudomonas orientalis</name>
    <dbReference type="NCBI Taxonomy" id="76758"/>
    <lineage>
        <taxon>Bacteria</taxon>
        <taxon>Pseudomonadati</taxon>
        <taxon>Pseudomonadota</taxon>
        <taxon>Gammaproteobacteria</taxon>
        <taxon>Pseudomonadales</taxon>
        <taxon>Pseudomonadaceae</taxon>
        <taxon>Pseudomonas</taxon>
    </lineage>
</organism>
<accession>A0A8B3XU85</accession>
<dbReference type="AlphaFoldDB" id="A0A8B3XU85"/>
<feature type="transmembrane region" description="Helical" evidence="1">
    <location>
        <begin position="12"/>
        <end position="32"/>
    </location>
</feature>
<keyword evidence="3" id="KW-1185">Reference proteome</keyword>
<dbReference type="OrthoDB" id="369870at2"/>
<feature type="transmembrane region" description="Helical" evidence="1">
    <location>
        <begin position="131"/>
        <end position="149"/>
    </location>
</feature>
<protein>
    <submittedName>
        <fullName evidence="2">Chloramphenicol-sensitive protein RarD</fullName>
    </submittedName>
</protein>
<reference evidence="2 3" key="1">
    <citation type="submission" date="2016-10" db="EMBL/GenBank/DDBJ databases">
        <authorList>
            <person name="Varghese N."/>
            <person name="Submissions S."/>
        </authorList>
    </citation>
    <scope>NUCLEOTIDE SEQUENCE [LARGE SCALE GENOMIC DNA]</scope>
    <source>
        <strain evidence="2 3">BS2775</strain>
    </source>
</reference>
<feature type="transmembrane region" description="Helical" evidence="1">
    <location>
        <begin position="106"/>
        <end position="124"/>
    </location>
</feature>
<dbReference type="Proteomes" id="UP000183653">
    <property type="component" value="Chromosome I"/>
</dbReference>
<feature type="transmembrane region" description="Helical" evidence="1">
    <location>
        <begin position="269"/>
        <end position="289"/>
    </location>
</feature>
<dbReference type="RefSeq" id="WP_156421676.1">
    <property type="nucleotide sequence ID" value="NZ_JYLM01000009.1"/>
</dbReference>
<feature type="transmembrane region" description="Helical" evidence="1">
    <location>
        <begin position="44"/>
        <end position="63"/>
    </location>
</feature>
<feature type="transmembrane region" description="Helical" evidence="1">
    <location>
        <begin position="244"/>
        <end position="263"/>
    </location>
</feature>
<keyword evidence="1" id="KW-0812">Transmembrane</keyword>
<proteinExistence type="predicted"/>
<evidence type="ECO:0000313" key="2">
    <source>
        <dbReference type="EMBL" id="SDT94823.1"/>
    </source>
</evidence>
<feature type="transmembrane region" description="Helical" evidence="1">
    <location>
        <begin position="218"/>
        <end position="237"/>
    </location>
</feature>